<dbReference type="STRING" id="582680.RS86_03626"/>
<evidence type="ECO:0000256" key="2">
    <source>
        <dbReference type="ARBA" id="ARBA00008420"/>
    </source>
</evidence>
<dbReference type="PATRIC" id="fig|582680.6.peg.3711"/>
<evidence type="ECO:0000256" key="1">
    <source>
        <dbReference type="ARBA" id="ARBA00004761"/>
    </source>
</evidence>
<keyword evidence="8" id="KW-0311">Gluconate utilization</keyword>
<keyword evidence="6 10" id="KW-0418">Kinase</keyword>
<dbReference type="GO" id="GO:0019521">
    <property type="term" value="P:D-gluconate metabolic process"/>
    <property type="evidence" value="ECO:0007669"/>
    <property type="project" value="UniProtKB-KW"/>
</dbReference>
<dbReference type="AlphaFoldDB" id="A0A0F0LEJ3"/>
<keyword evidence="12" id="KW-1185">Reference proteome</keyword>
<accession>A0A0F0LEJ3</accession>
<evidence type="ECO:0000256" key="6">
    <source>
        <dbReference type="ARBA" id="ARBA00022777"/>
    </source>
</evidence>
<evidence type="ECO:0000256" key="3">
    <source>
        <dbReference type="ARBA" id="ARBA00012054"/>
    </source>
</evidence>
<dbReference type="Proteomes" id="UP000033740">
    <property type="component" value="Unassembled WGS sequence"/>
</dbReference>
<dbReference type="GO" id="GO:0046316">
    <property type="term" value="F:gluconokinase activity"/>
    <property type="evidence" value="ECO:0007669"/>
    <property type="project" value="UniProtKB-EC"/>
</dbReference>
<reference evidence="11 12" key="1">
    <citation type="submission" date="2015-02" db="EMBL/GenBank/DDBJ databases">
        <title>Draft genome sequences of ten Microbacterium spp. with emphasis on heavy metal contaminated environments.</title>
        <authorList>
            <person name="Corretto E."/>
        </authorList>
    </citation>
    <scope>NUCLEOTIDE SEQUENCE [LARGE SCALE GENOMIC DNA]</scope>
    <source>
        <strain evidence="11 12">ARN176</strain>
    </source>
</reference>
<dbReference type="Pfam" id="PF01202">
    <property type="entry name" value="SKI"/>
    <property type="match status" value="1"/>
</dbReference>
<evidence type="ECO:0000256" key="4">
    <source>
        <dbReference type="ARBA" id="ARBA00022679"/>
    </source>
</evidence>
<evidence type="ECO:0000256" key="9">
    <source>
        <dbReference type="ARBA" id="ARBA00048090"/>
    </source>
</evidence>
<comment type="pathway">
    <text evidence="1">Carbohydrate acid metabolism.</text>
</comment>
<dbReference type="PANTHER" id="PTHR43442">
    <property type="entry name" value="GLUCONOKINASE-RELATED"/>
    <property type="match status" value="1"/>
</dbReference>
<comment type="caution">
    <text evidence="11">The sequence shown here is derived from an EMBL/GenBank/DDBJ whole genome shotgun (WGS) entry which is preliminary data.</text>
</comment>
<dbReference type="FunFam" id="3.40.50.300:FF:000522">
    <property type="entry name" value="Gluconokinase"/>
    <property type="match status" value="1"/>
</dbReference>
<evidence type="ECO:0000256" key="5">
    <source>
        <dbReference type="ARBA" id="ARBA00022741"/>
    </source>
</evidence>
<comment type="similarity">
    <text evidence="2 10">Belongs to the gluconokinase GntK/GntV family.</text>
</comment>
<dbReference type="NCBIfam" id="TIGR01313">
    <property type="entry name" value="therm_gnt_kin"/>
    <property type="match status" value="1"/>
</dbReference>
<name>A0A0F0LEJ3_9MICO</name>
<evidence type="ECO:0000313" key="12">
    <source>
        <dbReference type="Proteomes" id="UP000033740"/>
    </source>
</evidence>
<dbReference type="Gene3D" id="3.40.50.300">
    <property type="entry name" value="P-loop containing nucleotide triphosphate hydrolases"/>
    <property type="match status" value="1"/>
</dbReference>
<evidence type="ECO:0000256" key="10">
    <source>
        <dbReference type="RuleBase" id="RU363066"/>
    </source>
</evidence>
<gene>
    <name evidence="11" type="primary">gntK_3</name>
    <name evidence="11" type="ORF">RS86_03626</name>
</gene>
<dbReference type="GO" id="GO:0005524">
    <property type="term" value="F:ATP binding"/>
    <property type="evidence" value="ECO:0007669"/>
    <property type="project" value="UniProtKB-KW"/>
</dbReference>
<dbReference type="GO" id="GO:0005737">
    <property type="term" value="C:cytoplasm"/>
    <property type="evidence" value="ECO:0007669"/>
    <property type="project" value="TreeGrafter"/>
</dbReference>
<sequence length="170" mass="18337">MTTPAAAPVIVVMGASGCGKSTIGQALAERLGVAFADADDFHPPANIQKMSQGTPLTDEDRAPWLTAVGEELDRNTLTGIVIACSALKTAYRDLLRAHAPRVFFVHLDVTRQVLANRMVVRSEHFMPLTLLESQLATLEPLTPDETGLTVNADQPVEHIATLAEQAIRTR</sequence>
<dbReference type="InterPro" id="IPR031322">
    <property type="entry name" value="Shikimate/glucono_kinase"/>
</dbReference>
<keyword evidence="5 10" id="KW-0547">Nucleotide-binding</keyword>
<evidence type="ECO:0000256" key="8">
    <source>
        <dbReference type="ARBA" id="ARBA00023064"/>
    </source>
</evidence>
<dbReference type="SUPFAM" id="SSF52540">
    <property type="entry name" value="P-loop containing nucleoside triphosphate hydrolases"/>
    <property type="match status" value="1"/>
</dbReference>
<keyword evidence="4 10" id="KW-0808">Transferase</keyword>
<comment type="catalytic activity">
    <reaction evidence="9 10">
        <text>D-gluconate + ATP = 6-phospho-D-gluconate + ADP + H(+)</text>
        <dbReference type="Rhea" id="RHEA:19433"/>
        <dbReference type="ChEBI" id="CHEBI:15378"/>
        <dbReference type="ChEBI" id="CHEBI:18391"/>
        <dbReference type="ChEBI" id="CHEBI:30616"/>
        <dbReference type="ChEBI" id="CHEBI:58759"/>
        <dbReference type="ChEBI" id="CHEBI:456216"/>
        <dbReference type="EC" id="2.7.1.12"/>
    </reaction>
</comment>
<keyword evidence="7 10" id="KW-0067">ATP-binding</keyword>
<protein>
    <recommendedName>
        <fullName evidence="3 10">Gluconokinase</fullName>
        <ecNumber evidence="3 10">2.7.1.12</ecNumber>
    </recommendedName>
</protein>
<dbReference type="InterPro" id="IPR006001">
    <property type="entry name" value="Therm_gnt_kin"/>
</dbReference>
<proteinExistence type="inferred from homology"/>
<dbReference type="PANTHER" id="PTHR43442:SF3">
    <property type="entry name" value="GLUCONOKINASE-RELATED"/>
    <property type="match status" value="1"/>
</dbReference>
<dbReference type="InterPro" id="IPR027417">
    <property type="entry name" value="P-loop_NTPase"/>
</dbReference>
<dbReference type="RefSeq" id="WP_045273686.1">
    <property type="nucleotide sequence ID" value="NZ_JYIX01000040.1"/>
</dbReference>
<dbReference type="EMBL" id="JYIX01000040">
    <property type="protein sequence ID" value="KJL30685.1"/>
    <property type="molecule type" value="Genomic_DNA"/>
</dbReference>
<evidence type="ECO:0000256" key="7">
    <source>
        <dbReference type="ARBA" id="ARBA00022840"/>
    </source>
</evidence>
<evidence type="ECO:0000313" key="11">
    <source>
        <dbReference type="EMBL" id="KJL30685.1"/>
    </source>
</evidence>
<dbReference type="EC" id="2.7.1.12" evidence="3 10"/>
<organism evidence="11 12">
    <name type="scientific">Microbacterium azadirachtae</name>
    <dbReference type="NCBI Taxonomy" id="582680"/>
    <lineage>
        <taxon>Bacteria</taxon>
        <taxon>Bacillati</taxon>
        <taxon>Actinomycetota</taxon>
        <taxon>Actinomycetes</taxon>
        <taxon>Micrococcales</taxon>
        <taxon>Microbacteriaceae</taxon>
        <taxon>Microbacterium</taxon>
    </lineage>
</organism>
<dbReference type="CDD" id="cd02021">
    <property type="entry name" value="GntK"/>
    <property type="match status" value="1"/>
</dbReference>